<dbReference type="SMART" id="SM00487">
    <property type="entry name" value="DEXDc"/>
    <property type="match status" value="1"/>
</dbReference>
<evidence type="ECO:0000259" key="1">
    <source>
        <dbReference type="PROSITE" id="PS51192"/>
    </source>
</evidence>
<dbReference type="InterPro" id="IPR027417">
    <property type="entry name" value="P-loop_NTPase"/>
</dbReference>
<dbReference type="GO" id="GO:0004386">
    <property type="term" value="F:helicase activity"/>
    <property type="evidence" value="ECO:0007669"/>
    <property type="project" value="UniProtKB-KW"/>
</dbReference>
<dbReference type="Proteomes" id="UP001238088">
    <property type="component" value="Unassembled WGS sequence"/>
</dbReference>
<comment type="caution">
    <text evidence="2">The sequence shown here is derived from an EMBL/GenBank/DDBJ whole genome shotgun (WGS) entry which is preliminary data.</text>
</comment>
<sequence length="839" mass="96891">MKKKQIVKKVNPIDIYETIDRKSVTGPLRPAQKEILDTWFNSRKNDKDLIVKLHTGEGKTLVGLLILQSVLNSNDGPCIYVCPNKYLVQQVCDEAEKFGINYCVFSDDGGIPDDYLSGDKILITHAHKIFNGLSVFGMGNRYQKVGTIVLDDSHACIDIIKDAFSITIEKTKNESLYNTILSLFEEDLREQGEGSFLDVQNGSYDTLLTVPYWTWYDKKTEILTILSKNNDNNQIKFSWPLLKDSIENYNCYITGDKIEISPYSPNVNSFPTFANANKRILMSATTQDDSFFIKGLDFDVDAVKKPLIYSEQKWSGEKMLILPSLINEACDRDLIVTKFAKLKPAKLGIVALVPSTKRAQHYQKLGATVSNQNNIFEELDKLKNNEFGEVLVINNRYDGIDLPDESCRILIIDSLPFFDSLSDRYEEQCRASSEIINKKIAQKVEQGLGRGVRGEKDFCAIIITGSDIVRFIRSKSTNKFFSAQTQRQIEIGLSIADMGKEDLEEKDSDDPLDIVMSLIKQSITRDEGWKEYYVSEMDTLSYDDDESSLYDKLLSEKDIEKLFLEGEYDKAAEKMQKFIDSLQDDDTEKAWYRQQLARFYYKTDILKSNRIQISAFKSNNQLLKPKNGITYNKLSYVNETRLNRVKLFLTKYRNYEELLLAVDEYLDNLSFGVDSNKFEDALQEIGELLGFISQRPDKDIRKGPDNLWCGVNNHYFMFECKNEVVDTRGEINKQEAGQMNSHCAWFEKEYGENEKISRFLIIPTKDLSYYANFTHQVKIIRKNKLRKLKQNVKSFIRSLHSYNLEDISDETLLKLLNEYHLDIEDLKNQYSENYYHKTK</sequence>
<keyword evidence="2" id="KW-0347">Helicase</keyword>
<dbReference type="InterPro" id="IPR014001">
    <property type="entry name" value="Helicase_ATP-bd"/>
</dbReference>
<keyword evidence="2" id="KW-0378">Hydrolase</keyword>
<dbReference type="PROSITE" id="PS51192">
    <property type="entry name" value="HELICASE_ATP_BIND_1"/>
    <property type="match status" value="1"/>
</dbReference>
<name>A0ABU0AQH5_9BACI</name>
<protein>
    <submittedName>
        <fullName evidence="2">Replicative superfamily II helicase</fullName>
    </submittedName>
</protein>
<keyword evidence="2" id="KW-0547">Nucleotide-binding</keyword>
<organism evidence="2 3">
    <name type="scientific">Cytobacillus purgationiresistens</name>
    <dbReference type="NCBI Taxonomy" id="863449"/>
    <lineage>
        <taxon>Bacteria</taxon>
        <taxon>Bacillati</taxon>
        <taxon>Bacillota</taxon>
        <taxon>Bacilli</taxon>
        <taxon>Bacillales</taxon>
        <taxon>Bacillaceae</taxon>
        <taxon>Cytobacillus</taxon>
    </lineage>
</organism>
<dbReference type="InterPro" id="IPR006555">
    <property type="entry name" value="ATP-dep_Helicase_C"/>
</dbReference>
<dbReference type="Pfam" id="PF13307">
    <property type="entry name" value="Helicase_C_2"/>
    <property type="match status" value="1"/>
</dbReference>
<dbReference type="Pfam" id="PF00270">
    <property type="entry name" value="DEAD"/>
    <property type="match status" value="1"/>
</dbReference>
<keyword evidence="2" id="KW-0067">ATP-binding</keyword>
<dbReference type="InterPro" id="IPR011545">
    <property type="entry name" value="DEAD/DEAH_box_helicase_dom"/>
</dbReference>
<keyword evidence="3" id="KW-1185">Reference proteome</keyword>
<dbReference type="SUPFAM" id="SSF52540">
    <property type="entry name" value="P-loop containing nucleoside triphosphate hydrolases"/>
    <property type="match status" value="2"/>
</dbReference>
<evidence type="ECO:0000313" key="3">
    <source>
        <dbReference type="Proteomes" id="UP001238088"/>
    </source>
</evidence>
<evidence type="ECO:0000313" key="2">
    <source>
        <dbReference type="EMBL" id="MDQ0273523.1"/>
    </source>
</evidence>
<dbReference type="SMART" id="SM00491">
    <property type="entry name" value="HELICc2"/>
    <property type="match status" value="1"/>
</dbReference>
<dbReference type="Gene3D" id="3.40.50.300">
    <property type="entry name" value="P-loop containing nucleotide triphosphate hydrolases"/>
    <property type="match status" value="2"/>
</dbReference>
<feature type="domain" description="Helicase ATP-binding" evidence="1">
    <location>
        <begin position="40"/>
        <end position="186"/>
    </location>
</feature>
<reference evidence="2 3" key="1">
    <citation type="submission" date="2023-07" db="EMBL/GenBank/DDBJ databases">
        <title>Genomic Encyclopedia of Type Strains, Phase IV (KMG-IV): sequencing the most valuable type-strain genomes for metagenomic binning, comparative biology and taxonomic classification.</title>
        <authorList>
            <person name="Goeker M."/>
        </authorList>
    </citation>
    <scope>NUCLEOTIDE SEQUENCE [LARGE SCALE GENOMIC DNA]</scope>
    <source>
        <strain evidence="2 3">DSM 23494</strain>
    </source>
</reference>
<dbReference type="EMBL" id="JAUSUB010000042">
    <property type="protein sequence ID" value="MDQ0273523.1"/>
    <property type="molecule type" value="Genomic_DNA"/>
</dbReference>
<gene>
    <name evidence="2" type="ORF">J2S17_005455</name>
</gene>
<proteinExistence type="predicted"/>
<accession>A0ABU0AQH5</accession>